<sequence>MAIRLGPLAVKATLATKHRMGSLRKGCRPLYPVIQEAGEYSLSLINRKRYPMGISSRMRIVCLVDRRGLLLPASFKFPRFDGGPSLAVSCTRKVVKLESPTLDLIERSGDRRQRCLARSPRARRRPGCVKIFDPLATPDLTGVVPGVYILQNLSSEPLASDPKNHYIRHIEILRVLYTHGLNSRFDSWRGSVIILSNLRGIFHTDKTRDGYVQSLRPTRHPVKYYWIDLDLSGVHDPSAGPPLVDTRYGGNHDVPEWAFPDQQCNPLTRFGLSEKSPILGFEFMHELVADMCPEDPAKRPSMVGSPASRRGRERGSFDLV</sequence>
<proteinExistence type="predicted"/>
<dbReference type="EMBL" id="JARKIE010000426">
    <property type="protein sequence ID" value="KAJ7640581.1"/>
    <property type="molecule type" value="Genomic_DNA"/>
</dbReference>
<feature type="region of interest" description="Disordered" evidence="1">
    <location>
        <begin position="295"/>
        <end position="320"/>
    </location>
</feature>
<organism evidence="2 3">
    <name type="scientific">Mycena rosella</name>
    <name type="common">Pink bonnet</name>
    <name type="synonym">Agaricus rosellus</name>
    <dbReference type="NCBI Taxonomy" id="1033263"/>
    <lineage>
        <taxon>Eukaryota</taxon>
        <taxon>Fungi</taxon>
        <taxon>Dikarya</taxon>
        <taxon>Basidiomycota</taxon>
        <taxon>Agaricomycotina</taxon>
        <taxon>Agaricomycetes</taxon>
        <taxon>Agaricomycetidae</taxon>
        <taxon>Agaricales</taxon>
        <taxon>Marasmiineae</taxon>
        <taxon>Mycenaceae</taxon>
        <taxon>Mycena</taxon>
    </lineage>
</organism>
<keyword evidence="3" id="KW-1185">Reference proteome</keyword>
<comment type="caution">
    <text evidence="2">The sequence shown here is derived from an EMBL/GenBank/DDBJ whole genome shotgun (WGS) entry which is preliminary data.</text>
</comment>
<dbReference type="AlphaFoldDB" id="A0AAD7C6Q1"/>
<name>A0AAD7C6Q1_MYCRO</name>
<evidence type="ECO:0000256" key="1">
    <source>
        <dbReference type="SAM" id="MobiDB-lite"/>
    </source>
</evidence>
<dbReference type="Proteomes" id="UP001221757">
    <property type="component" value="Unassembled WGS sequence"/>
</dbReference>
<gene>
    <name evidence="2" type="ORF">B0H17DRAFT_1148959</name>
</gene>
<protein>
    <submittedName>
        <fullName evidence="2">Uncharacterized protein</fullName>
    </submittedName>
</protein>
<accession>A0AAD7C6Q1</accession>
<reference evidence="2" key="1">
    <citation type="submission" date="2023-03" db="EMBL/GenBank/DDBJ databases">
        <title>Massive genome expansion in bonnet fungi (Mycena s.s.) driven by repeated elements and novel gene families across ecological guilds.</title>
        <authorList>
            <consortium name="Lawrence Berkeley National Laboratory"/>
            <person name="Harder C.B."/>
            <person name="Miyauchi S."/>
            <person name="Viragh M."/>
            <person name="Kuo A."/>
            <person name="Thoen E."/>
            <person name="Andreopoulos B."/>
            <person name="Lu D."/>
            <person name="Skrede I."/>
            <person name="Drula E."/>
            <person name="Henrissat B."/>
            <person name="Morin E."/>
            <person name="Kohler A."/>
            <person name="Barry K."/>
            <person name="LaButti K."/>
            <person name="Morin E."/>
            <person name="Salamov A."/>
            <person name="Lipzen A."/>
            <person name="Mereny Z."/>
            <person name="Hegedus B."/>
            <person name="Baldrian P."/>
            <person name="Stursova M."/>
            <person name="Weitz H."/>
            <person name="Taylor A."/>
            <person name="Grigoriev I.V."/>
            <person name="Nagy L.G."/>
            <person name="Martin F."/>
            <person name="Kauserud H."/>
        </authorList>
    </citation>
    <scope>NUCLEOTIDE SEQUENCE</scope>
    <source>
        <strain evidence="2">CBHHK067</strain>
    </source>
</reference>
<evidence type="ECO:0000313" key="3">
    <source>
        <dbReference type="Proteomes" id="UP001221757"/>
    </source>
</evidence>
<evidence type="ECO:0000313" key="2">
    <source>
        <dbReference type="EMBL" id="KAJ7640581.1"/>
    </source>
</evidence>